<dbReference type="GO" id="GO:0031992">
    <property type="term" value="F:energy transducer activity"/>
    <property type="evidence" value="ECO:0007669"/>
    <property type="project" value="InterPro"/>
</dbReference>
<keyword evidence="3 6" id="KW-1133">Transmembrane helix</keyword>
<accession>A0A9X2L1U3</accession>
<feature type="transmembrane region" description="Helical" evidence="6">
    <location>
        <begin position="19"/>
        <end position="37"/>
    </location>
</feature>
<dbReference type="InterPro" id="IPR037682">
    <property type="entry name" value="TonB_C"/>
</dbReference>
<feature type="region of interest" description="Disordered" evidence="5">
    <location>
        <begin position="577"/>
        <end position="599"/>
    </location>
</feature>
<dbReference type="CDD" id="cd07341">
    <property type="entry name" value="M56_BlaR1_MecR1_like"/>
    <property type="match status" value="1"/>
</dbReference>
<dbReference type="SUPFAM" id="SSF74653">
    <property type="entry name" value="TolA/TonB C-terminal domain"/>
    <property type="match status" value="1"/>
</dbReference>
<protein>
    <submittedName>
        <fullName evidence="8">M56 family metallopeptidase</fullName>
    </submittedName>
</protein>
<dbReference type="PANTHER" id="PTHR34978:SF3">
    <property type="entry name" value="SLR0241 PROTEIN"/>
    <property type="match status" value="1"/>
</dbReference>
<feature type="transmembrane region" description="Helical" evidence="6">
    <location>
        <begin position="312"/>
        <end position="332"/>
    </location>
</feature>
<feature type="domain" description="TonB C-terminal" evidence="7">
    <location>
        <begin position="488"/>
        <end position="583"/>
    </location>
</feature>
<dbReference type="InterPro" id="IPR052173">
    <property type="entry name" value="Beta-lactam_resp_regulator"/>
</dbReference>
<dbReference type="PANTHER" id="PTHR34978">
    <property type="entry name" value="POSSIBLE SENSOR-TRANSDUCER PROTEIN BLAR"/>
    <property type="match status" value="1"/>
</dbReference>
<dbReference type="Gene3D" id="3.30.1150.10">
    <property type="match status" value="1"/>
</dbReference>
<evidence type="ECO:0000256" key="2">
    <source>
        <dbReference type="ARBA" id="ARBA00022692"/>
    </source>
</evidence>
<evidence type="ECO:0000256" key="5">
    <source>
        <dbReference type="SAM" id="MobiDB-lite"/>
    </source>
</evidence>
<comment type="caution">
    <text evidence="8">The sequence shown here is derived from an EMBL/GenBank/DDBJ whole genome shotgun (WGS) entry which is preliminary data.</text>
</comment>
<proteinExistence type="predicted"/>
<gene>
    <name evidence="8" type="ORF">NM125_04100</name>
</gene>
<sequence length="599" mass="66773">MYELTELIKVIGNVSLDTFWFPIMIWTICCALAFLFLKTREKLNPLFHYHLRTAAILSLPLGIAVAAIMSKVPEWFASSNLETAFFIVQNPIEIVPGANPSSAELSVIQWQEPSFFIGAATVLISLISLFMIGRLISSYAALKSLYNNLSLTELQEIPHEIDRTNNKPVKLAFHDHPLVPFTFGWKQPVIVLPKILQHEPEKLDMALQHELIHIKRGDYLLQLALSMIESLFWFHPLIRYGNQEIDTYREISCDQEVLSKSDFSIKSYANLLYELVPLNTGVGKLSVSMAVKNSTLKKRIKTMKYHKLHKASFRQSIFFLFLMILGITLPIACSDLRGPEMASPEELENASYEFRNINMTINGKEVINMEGEAGAASTGLSAFFLNANEYGVFKISPARFDGGVNAGNIDGSKLNFTINEMDVSITSSTPILTGIDKTSVWVQHSPKKTTGFSHGVASANSPLEEYISVHDSEASKKEDYFVVVEQMPKLIGGMASLQSKVEYPETARKAGIEGRVTVQFIVNEQGNVENAQVVRGIGGGADEEALKVVKQVQFTPGYQRGRPVRVQYALSINFKLEDSEFSTPPPPPVKKSEAERNQG</sequence>
<keyword evidence="9" id="KW-1185">Reference proteome</keyword>
<evidence type="ECO:0000256" key="3">
    <source>
        <dbReference type="ARBA" id="ARBA00022989"/>
    </source>
</evidence>
<feature type="transmembrane region" description="Helical" evidence="6">
    <location>
        <begin position="49"/>
        <end position="69"/>
    </location>
</feature>
<dbReference type="RefSeq" id="WP_255133138.1">
    <property type="nucleotide sequence ID" value="NZ_JANDBC010000001.1"/>
</dbReference>
<dbReference type="EMBL" id="JANDBC010000001">
    <property type="protein sequence ID" value="MCP9290766.1"/>
    <property type="molecule type" value="Genomic_DNA"/>
</dbReference>
<evidence type="ECO:0000259" key="7">
    <source>
        <dbReference type="PROSITE" id="PS52015"/>
    </source>
</evidence>
<evidence type="ECO:0000256" key="4">
    <source>
        <dbReference type="ARBA" id="ARBA00023136"/>
    </source>
</evidence>
<dbReference type="GO" id="GO:0030288">
    <property type="term" value="C:outer membrane-bounded periplasmic space"/>
    <property type="evidence" value="ECO:0007669"/>
    <property type="project" value="InterPro"/>
</dbReference>
<dbReference type="Pfam" id="PF05569">
    <property type="entry name" value="Peptidase_M56"/>
    <property type="match status" value="1"/>
</dbReference>
<dbReference type="InterPro" id="IPR006260">
    <property type="entry name" value="TonB/TolA_C"/>
</dbReference>
<evidence type="ECO:0000313" key="8">
    <source>
        <dbReference type="EMBL" id="MCP9290766.1"/>
    </source>
</evidence>
<dbReference type="AlphaFoldDB" id="A0A9X2L1U3"/>
<reference evidence="8" key="1">
    <citation type="submission" date="2022-06" db="EMBL/GenBank/DDBJ databases">
        <title>Gracilimonas sp. CAU 1638 isolated from sea sediment.</title>
        <authorList>
            <person name="Kim W."/>
        </authorList>
    </citation>
    <scope>NUCLEOTIDE SEQUENCE</scope>
    <source>
        <strain evidence="8">CAU 1638</strain>
    </source>
</reference>
<organism evidence="8 9">
    <name type="scientific">Gracilimonas sediminicola</name>
    <dbReference type="NCBI Taxonomy" id="2952158"/>
    <lineage>
        <taxon>Bacteria</taxon>
        <taxon>Pseudomonadati</taxon>
        <taxon>Balneolota</taxon>
        <taxon>Balneolia</taxon>
        <taxon>Balneolales</taxon>
        <taxon>Balneolaceae</taxon>
        <taxon>Gracilimonas</taxon>
    </lineage>
</organism>
<keyword evidence="2 6" id="KW-0812">Transmembrane</keyword>
<name>A0A9X2L1U3_9BACT</name>
<dbReference type="PRINTS" id="PR01374">
    <property type="entry name" value="TONBPROTEIN"/>
</dbReference>
<dbReference type="InterPro" id="IPR003538">
    <property type="entry name" value="TonB"/>
</dbReference>
<evidence type="ECO:0000256" key="6">
    <source>
        <dbReference type="SAM" id="Phobius"/>
    </source>
</evidence>
<comment type="subcellular location">
    <subcellularLocation>
        <location evidence="1">Membrane</location>
        <topology evidence="1">Single-pass membrane protein</topology>
    </subcellularLocation>
</comment>
<dbReference type="GO" id="GO:0016020">
    <property type="term" value="C:membrane"/>
    <property type="evidence" value="ECO:0007669"/>
    <property type="project" value="UniProtKB-SubCell"/>
</dbReference>
<feature type="compositionally biased region" description="Basic and acidic residues" evidence="5">
    <location>
        <begin position="590"/>
        <end position="599"/>
    </location>
</feature>
<dbReference type="InterPro" id="IPR008756">
    <property type="entry name" value="Peptidase_M56"/>
</dbReference>
<dbReference type="GO" id="GO:0015891">
    <property type="term" value="P:siderophore transport"/>
    <property type="evidence" value="ECO:0007669"/>
    <property type="project" value="InterPro"/>
</dbReference>
<dbReference type="Pfam" id="PF03544">
    <property type="entry name" value="TonB_C"/>
    <property type="match status" value="1"/>
</dbReference>
<dbReference type="Proteomes" id="UP001139125">
    <property type="component" value="Unassembled WGS sequence"/>
</dbReference>
<evidence type="ECO:0000313" key="9">
    <source>
        <dbReference type="Proteomes" id="UP001139125"/>
    </source>
</evidence>
<keyword evidence="4 6" id="KW-0472">Membrane</keyword>
<dbReference type="NCBIfam" id="TIGR01352">
    <property type="entry name" value="tonB_Cterm"/>
    <property type="match status" value="1"/>
</dbReference>
<dbReference type="PROSITE" id="PS52015">
    <property type="entry name" value="TONB_CTD"/>
    <property type="match status" value="1"/>
</dbReference>
<dbReference type="GO" id="GO:0055085">
    <property type="term" value="P:transmembrane transport"/>
    <property type="evidence" value="ECO:0007669"/>
    <property type="project" value="InterPro"/>
</dbReference>
<feature type="transmembrane region" description="Helical" evidence="6">
    <location>
        <begin position="115"/>
        <end position="136"/>
    </location>
</feature>
<evidence type="ECO:0000256" key="1">
    <source>
        <dbReference type="ARBA" id="ARBA00004167"/>
    </source>
</evidence>